<dbReference type="Gene3D" id="1.10.3910.10">
    <property type="entry name" value="SP0561-like"/>
    <property type="match status" value="1"/>
</dbReference>
<keyword evidence="3" id="KW-0479">Metal-binding</keyword>
<dbReference type="NCBIfam" id="TIGR03652">
    <property type="entry name" value="FeS_repair_RIC"/>
    <property type="match status" value="1"/>
</dbReference>
<name>A0A239L9R6_EKHLU</name>
<dbReference type="GO" id="GO:0005737">
    <property type="term" value="C:cytoplasm"/>
    <property type="evidence" value="ECO:0007669"/>
    <property type="project" value="UniProtKB-SubCell"/>
</dbReference>
<dbReference type="Pfam" id="PF01814">
    <property type="entry name" value="Hemerythrin"/>
    <property type="match status" value="1"/>
</dbReference>
<dbReference type="InterPro" id="IPR038062">
    <property type="entry name" value="ScdA-like_N_sf"/>
</dbReference>
<protein>
    <submittedName>
        <fullName evidence="6">Regulator of cell morphogenesis and NO signaling</fullName>
    </submittedName>
</protein>
<evidence type="ECO:0000256" key="2">
    <source>
        <dbReference type="ARBA" id="ARBA00022490"/>
    </source>
</evidence>
<reference evidence="6 7" key="1">
    <citation type="submission" date="2017-06" db="EMBL/GenBank/DDBJ databases">
        <authorList>
            <person name="Kim H.J."/>
            <person name="Triplett B.A."/>
        </authorList>
    </citation>
    <scope>NUCLEOTIDE SEQUENCE [LARGE SCALE GENOMIC DNA]</scope>
    <source>
        <strain evidence="6 7">DSM 19307</strain>
    </source>
</reference>
<evidence type="ECO:0000313" key="6">
    <source>
        <dbReference type="EMBL" id="SNT27377.1"/>
    </source>
</evidence>
<dbReference type="Gene3D" id="1.20.120.520">
    <property type="entry name" value="nmb1532 protein domain like"/>
    <property type="match status" value="1"/>
</dbReference>
<comment type="subcellular location">
    <subcellularLocation>
        <location evidence="1">Cytoplasm</location>
    </subcellularLocation>
</comment>
<keyword evidence="4" id="KW-0408">Iron</keyword>
<evidence type="ECO:0000313" key="7">
    <source>
        <dbReference type="Proteomes" id="UP000198393"/>
    </source>
</evidence>
<proteinExistence type="predicted"/>
<dbReference type="OrthoDB" id="9797132at2"/>
<dbReference type="InterPro" id="IPR019903">
    <property type="entry name" value="RIC_family"/>
</dbReference>
<accession>A0A239L9R6</accession>
<dbReference type="RefSeq" id="WP_089357781.1">
    <property type="nucleotide sequence ID" value="NZ_FZPD01000005.1"/>
</dbReference>
<dbReference type="InterPro" id="IPR012312">
    <property type="entry name" value="Hemerythrin-like"/>
</dbReference>
<sequence length="240" mass="27629">MSITAKQIIGELVAEDYRTATVFKERNIDFCCNGDRTIGEACALKKIDENEVLGALEEVIRGKDIPTDHPRDMAPDELADYIVETHHTYIERKLPELKTYLKKVAVVHGEHNPEVVKIHELFEASAGELAMHMKKEEMILFPFIKKMMKAKETGERLDPPHFGSAENPINMMRHEHATEGDRFREIAELSNNYAPPVHACNTYRVSYAMLREFEEDLHRHIHLENNILFPKAIALEKELL</sequence>
<gene>
    <name evidence="6" type="ORF">SAMN05421640_3100</name>
</gene>
<organism evidence="6 7">
    <name type="scientific">Ekhidna lutea</name>
    <dbReference type="NCBI Taxonomy" id="447679"/>
    <lineage>
        <taxon>Bacteria</taxon>
        <taxon>Pseudomonadati</taxon>
        <taxon>Bacteroidota</taxon>
        <taxon>Cytophagia</taxon>
        <taxon>Cytophagales</taxon>
        <taxon>Reichenbachiellaceae</taxon>
        <taxon>Ekhidna</taxon>
    </lineage>
</organism>
<dbReference type="PANTHER" id="PTHR36438">
    <property type="entry name" value="IRON-SULFUR CLUSTER REPAIR PROTEIN YTFE"/>
    <property type="match status" value="1"/>
</dbReference>
<feature type="domain" description="Hemerythrin-like" evidence="5">
    <location>
        <begin position="81"/>
        <end position="232"/>
    </location>
</feature>
<evidence type="ECO:0000256" key="1">
    <source>
        <dbReference type="ARBA" id="ARBA00004496"/>
    </source>
</evidence>
<dbReference type="AlphaFoldDB" id="A0A239L9R6"/>
<evidence type="ECO:0000256" key="3">
    <source>
        <dbReference type="ARBA" id="ARBA00022723"/>
    </source>
</evidence>
<evidence type="ECO:0000259" key="5">
    <source>
        <dbReference type="Pfam" id="PF01814"/>
    </source>
</evidence>
<dbReference type="Proteomes" id="UP000198393">
    <property type="component" value="Unassembled WGS sequence"/>
</dbReference>
<dbReference type="GO" id="GO:0046872">
    <property type="term" value="F:metal ion binding"/>
    <property type="evidence" value="ECO:0007669"/>
    <property type="project" value="UniProtKB-KW"/>
</dbReference>
<dbReference type="PANTHER" id="PTHR36438:SF1">
    <property type="entry name" value="IRON-SULFUR CLUSTER REPAIR PROTEIN YTFE"/>
    <property type="match status" value="1"/>
</dbReference>
<keyword evidence="7" id="KW-1185">Reference proteome</keyword>
<keyword evidence="2" id="KW-0963">Cytoplasm</keyword>
<dbReference type="EMBL" id="FZPD01000005">
    <property type="protein sequence ID" value="SNT27377.1"/>
    <property type="molecule type" value="Genomic_DNA"/>
</dbReference>
<dbReference type="Pfam" id="PF04405">
    <property type="entry name" value="ScdA_N"/>
    <property type="match status" value="1"/>
</dbReference>
<evidence type="ECO:0000256" key="4">
    <source>
        <dbReference type="ARBA" id="ARBA00023004"/>
    </source>
</evidence>